<name>A0A4V6DIF2_9PEZI</name>
<evidence type="ECO:0000313" key="1">
    <source>
        <dbReference type="EMBL" id="TKW60216.1"/>
    </source>
</evidence>
<dbReference type="AlphaFoldDB" id="A0A4V6DIF2"/>
<protein>
    <submittedName>
        <fullName evidence="1">Uncharacterized protein</fullName>
    </submittedName>
</protein>
<dbReference type="OrthoDB" id="4809847at2759"/>
<keyword evidence="2" id="KW-1185">Reference proteome</keyword>
<organism evidence="1 2">
    <name type="scientific">Colletotrichum tanaceti</name>
    <dbReference type="NCBI Taxonomy" id="1306861"/>
    <lineage>
        <taxon>Eukaryota</taxon>
        <taxon>Fungi</taxon>
        <taxon>Dikarya</taxon>
        <taxon>Ascomycota</taxon>
        <taxon>Pezizomycotina</taxon>
        <taxon>Sordariomycetes</taxon>
        <taxon>Hypocreomycetidae</taxon>
        <taxon>Glomerellales</taxon>
        <taxon>Glomerellaceae</taxon>
        <taxon>Colletotrichum</taxon>
        <taxon>Colletotrichum destructivum species complex</taxon>
    </lineage>
</organism>
<dbReference type="Proteomes" id="UP000310108">
    <property type="component" value="Unassembled WGS sequence"/>
</dbReference>
<accession>A0A4V6DIF2</accession>
<sequence>MSHLLPSPSLSSLTPSIHLLLLLSRRVPSTPTQPYQTHSPIGITPTPMPTTAMNLTLDQDMRVDDLQPEHVQLGGTYVDAIVAVSDELAHMKEVLPLVKLLSLVYKMRSPSPDEEHHMNTLMRTLTGDGLGRTTTDRHPQGFTRDESIQSFSRFLSPVLNGLSGLVDLEQAVGAGEDPESFRQFWALDDRNLLTDAMSGSGPLAATAETNIPFLETFVEDKSRRLALTQDHGALVLVPNRARVGDEVWKMSRGSSLIVIRRDGRPESRLMDMTVLGEAYSHGFAQGKPPRGCKQTYNDTEFLTSSVAVGLAGGVPR</sequence>
<comment type="caution">
    <text evidence="1">The sequence shown here is derived from an EMBL/GenBank/DDBJ whole genome shotgun (WGS) entry which is preliminary data.</text>
</comment>
<proteinExistence type="predicted"/>
<gene>
    <name evidence="1" type="ORF">CTA1_4764</name>
</gene>
<reference evidence="1 2" key="1">
    <citation type="journal article" date="2019" name="PLoS ONE">
        <title>Comparative genome analysis indicates high evolutionary potential of pathogenicity genes in Colletotrichum tanaceti.</title>
        <authorList>
            <person name="Lelwala R.V."/>
            <person name="Korhonen P.K."/>
            <person name="Young N.D."/>
            <person name="Scott J.B."/>
            <person name="Ades P.A."/>
            <person name="Gasser R.B."/>
            <person name="Taylor P.W.J."/>
        </authorList>
    </citation>
    <scope>NUCLEOTIDE SEQUENCE [LARGE SCALE GENOMIC DNA]</scope>
    <source>
        <strain evidence="1">BRIP57314</strain>
    </source>
</reference>
<dbReference type="EMBL" id="PJEX01000001">
    <property type="protein sequence ID" value="TKW60216.1"/>
    <property type="molecule type" value="Genomic_DNA"/>
</dbReference>
<evidence type="ECO:0000313" key="2">
    <source>
        <dbReference type="Proteomes" id="UP000310108"/>
    </source>
</evidence>